<evidence type="ECO:0000313" key="4">
    <source>
        <dbReference type="Proteomes" id="UP000271624"/>
    </source>
</evidence>
<name>A0A3S1AH76_9CYAN</name>
<reference evidence="3" key="2">
    <citation type="journal article" date="2019" name="Genome Biol. Evol.">
        <title>Day and night: Metabolic profiles and evolutionary relationships of six axenic non-marine cyanobacteria.</title>
        <authorList>
            <person name="Will S.E."/>
            <person name="Henke P."/>
            <person name="Boedeker C."/>
            <person name="Huang S."/>
            <person name="Brinkmann H."/>
            <person name="Rohde M."/>
            <person name="Jarek M."/>
            <person name="Friedl T."/>
            <person name="Seufert S."/>
            <person name="Schumacher M."/>
            <person name="Overmann J."/>
            <person name="Neumann-Schaal M."/>
            <person name="Petersen J."/>
        </authorList>
    </citation>
    <scope>NUCLEOTIDE SEQUENCE [LARGE SCALE GENOMIC DNA]</scope>
    <source>
        <strain evidence="3">PCC 7102</strain>
    </source>
</reference>
<feature type="compositionally biased region" description="Low complexity" evidence="1">
    <location>
        <begin position="279"/>
        <end position="291"/>
    </location>
</feature>
<reference evidence="3" key="1">
    <citation type="submission" date="2018-12" db="EMBL/GenBank/DDBJ databases">
        <authorList>
            <person name="Will S."/>
            <person name="Neumann-Schaal M."/>
            <person name="Henke P."/>
        </authorList>
    </citation>
    <scope>NUCLEOTIDE SEQUENCE</scope>
    <source>
        <strain evidence="3">PCC 7102</strain>
    </source>
</reference>
<dbReference type="InterPro" id="IPR025497">
    <property type="entry name" value="PatA-like_N"/>
</dbReference>
<dbReference type="OrthoDB" id="424057at2"/>
<evidence type="ECO:0000313" key="3">
    <source>
        <dbReference type="EMBL" id="RUT00365.1"/>
    </source>
</evidence>
<organism evidence="3 4">
    <name type="scientific">Dulcicalothrix desertica PCC 7102</name>
    <dbReference type="NCBI Taxonomy" id="232991"/>
    <lineage>
        <taxon>Bacteria</taxon>
        <taxon>Bacillati</taxon>
        <taxon>Cyanobacteriota</taxon>
        <taxon>Cyanophyceae</taxon>
        <taxon>Nostocales</taxon>
        <taxon>Calotrichaceae</taxon>
        <taxon>Dulcicalothrix</taxon>
    </lineage>
</organism>
<evidence type="ECO:0000256" key="1">
    <source>
        <dbReference type="SAM" id="MobiDB-lite"/>
    </source>
</evidence>
<dbReference type="PANTHER" id="PTHR36304">
    <property type="entry name" value="DOMAIN GTPASE-ACTIVATING PROTEIN, PUTATIVE-RELATED-RELATED"/>
    <property type="match status" value="1"/>
</dbReference>
<feature type="domain" description="PatA-like N-terminal" evidence="2">
    <location>
        <begin position="5"/>
        <end position="166"/>
    </location>
</feature>
<feature type="compositionally biased region" description="Polar residues" evidence="1">
    <location>
        <begin position="255"/>
        <end position="278"/>
    </location>
</feature>
<sequence length="327" mass="36119">MAFVGYLSKFSLPELFQFIQEGYKSGLLTIRTLNADKTVTDKTSYIWLQQGRIVAAAETNENQGLLTLITQRGWMSQDKASKVFQMSPSTMAMGLCLKSQGLLQAEQLTLLFRAQITSQVCPLFQLRDGQFELTPQTSLPYAEMTGISIPATEATIIGLRMLRDWSALQNKLPDLTSGLTKKIFAKSEVRLEYSESQVLEYATGKMSLRDIARTIELSNEKVVQIAFRLIVTNLVEECLITTAPHKEETSPFADLNSTNAFGQKRIPQTQPTPLTTKVSSQLSNNNSHSLSGTNKLLEPALDSSPKAAVSKSFLHNLVGFLQSKAAS</sequence>
<dbReference type="Proteomes" id="UP000271624">
    <property type="component" value="Unassembled WGS sequence"/>
</dbReference>
<accession>A0A3S1AH76</accession>
<protein>
    <recommendedName>
        <fullName evidence="2">PatA-like N-terminal domain-containing protein</fullName>
    </recommendedName>
</protein>
<dbReference type="Pfam" id="PF14332">
    <property type="entry name" value="DUF4388"/>
    <property type="match status" value="1"/>
</dbReference>
<keyword evidence="4" id="KW-1185">Reference proteome</keyword>
<comment type="caution">
    <text evidence="3">The sequence shown here is derived from an EMBL/GenBank/DDBJ whole genome shotgun (WGS) entry which is preliminary data.</text>
</comment>
<evidence type="ECO:0000259" key="2">
    <source>
        <dbReference type="Pfam" id="PF14332"/>
    </source>
</evidence>
<proteinExistence type="predicted"/>
<dbReference type="AlphaFoldDB" id="A0A3S1AH76"/>
<feature type="region of interest" description="Disordered" evidence="1">
    <location>
        <begin position="249"/>
        <end position="297"/>
    </location>
</feature>
<gene>
    <name evidence="3" type="ORF">DSM106972_074930</name>
</gene>
<dbReference type="RefSeq" id="WP_127085580.1">
    <property type="nucleotide sequence ID" value="NZ_RSCL01000024.1"/>
</dbReference>
<dbReference type="PANTHER" id="PTHR36304:SF4">
    <property type="entry name" value="DUF4388 DOMAIN-CONTAINING PROTEIN"/>
    <property type="match status" value="1"/>
</dbReference>
<dbReference type="EMBL" id="RSCL01000024">
    <property type="protein sequence ID" value="RUT00365.1"/>
    <property type="molecule type" value="Genomic_DNA"/>
</dbReference>